<name>A0A2W4QPP4_9GAMM</name>
<dbReference type="EMBL" id="QJPH01000465">
    <property type="protein sequence ID" value="PZN73136.1"/>
    <property type="molecule type" value="Genomic_DNA"/>
</dbReference>
<reference evidence="1 2" key="1">
    <citation type="journal article" date="2018" name="Aquat. Microb. Ecol.">
        <title>Gammaproteobacterial methanotrophs dominate.</title>
        <authorList>
            <person name="Rissanen A.J."/>
            <person name="Saarenheimo J."/>
            <person name="Tiirola M."/>
            <person name="Peura S."/>
            <person name="Aalto S.L."/>
            <person name="Karvinen A."/>
            <person name="Nykanen H."/>
        </authorList>
    </citation>
    <scope>NUCLEOTIDE SEQUENCE [LARGE SCALE GENOMIC DNA]</scope>
    <source>
        <strain evidence="1">AMbin10</strain>
    </source>
</reference>
<protein>
    <submittedName>
        <fullName evidence="1">Uncharacterized protein</fullName>
    </submittedName>
</protein>
<evidence type="ECO:0000313" key="2">
    <source>
        <dbReference type="Proteomes" id="UP000249396"/>
    </source>
</evidence>
<sequence length="109" mass="12712">MLLKRVGRSPDVAAWRAKIRVNVVITRDFMLLRCVVAPLRETFFFLPWRAAWLCYGKLELQKHHSQAGVLAVIHKCWRPVIPVRDAGIQRPRMANCGLQQMPFYPRMVN</sequence>
<comment type="caution">
    <text evidence="1">The sequence shown here is derived from an EMBL/GenBank/DDBJ whole genome shotgun (WGS) entry which is preliminary data.</text>
</comment>
<organism evidence="1 2">
    <name type="scientific">Candidatus Methylumidiphilus alinenensis</name>
    <dbReference type="NCBI Taxonomy" id="2202197"/>
    <lineage>
        <taxon>Bacteria</taxon>
        <taxon>Pseudomonadati</taxon>
        <taxon>Pseudomonadota</taxon>
        <taxon>Gammaproteobacteria</taxon>
        <taxon>Methylococcales</taxon>
        <taxon>Candidatus Methylumidiphilus</taxon>
    </lineage>
</organism>
<accession>A0A2W4QPP4</accession>
<evidence type="ECO:0000313" key="1">
    <source>
        <dbReference type="EMBL" id="PZN73136.1"/>
    </source>
</evidence>
<proteinExistence type="predicted"/>
<dbReference type="Proteomes" id="UP000249396">
    <property type="component" value="Unassembled WGS sequence"/>
</dbReference>
<dbReference type="AlphaFoldDB" id="A0A2W4QPP4"/>
<gene>
    <name evidence="1" type="ORF">DM484_23250</name>
</gene>